<dbReference type="Proteomes" id="UP000198575">
    <property type="component" value="Unassembled WGS sequence"/>
</dbReference>
<name>A0A1I5AFQ6_9GAMM</name>
<evidence type="ECO:0000313" key="6">
    <source>
        <dbReference type="EMBL" id="SFN61283.1"/>
    </source>
</evidence>
<dbReference type="EMBL" id="FOVF01000037">
    <property type="protein sequence ID" value="SFN61283.1"/>
    <property type="molecule type" value="Genomic_DNA"/>
</dbReference>
<evidence type="ECO:0000259" key="5">
    <source>
        <dbReference type="Pfam" id="PF00149"/>
    </source>
</evidence>
<keyword evidence="2" id="KW-0378">Hydrolase</keyword>
<evidence type="ECO:0000313" key="7">
    <source>
        <dbReference type="Proteomes" id="UP000198575"/>
    </source>
</evidence>
<dbReference type="InterPro" id="IPR029052">
    <property type="entry name" value="Metallo-depent_PP-like"/>
</dbReference>
<proteinExistence type="inferred from homology"/>
<keyword evidence="1" id="KW-0479">Metal-binding</keyword>
<comment type="similarity">
    <text evidence="4">Belongs to the cyclic nucleotide phosphodiesterase class-III family.</text>
</comment>
<protein>
    <submittedName>
        <fullName evidence="6">3',5'-cyclic AMP phosphodiesterase CpdA</fullName>
    </submittedName>
</protein>
<keyword evidence="3" id="KW-0408">Iron</keyword>
<dbReference type="STRING" id="578942.SAMN05216289_13713"/>
<gene>
    <name evidence="6" type="ORF">SAMN05216289_13713</name>
</gene>
<evidence type="ECO:0000256" key="4">
    <source>
        <dbReference type="ARBA" id="ARBA00025742"/>
    </source>
</evidence>
<dbReference type="GO" id="GO:0046872">
    <property type="term" value="F:metal ion binding"/>
    <property type="evidence" value="ECO:0007669"/>
    <property type="project" value="UniProtKB-KW"/>
</dbReference>
<reference evidence="6 7" key="1">
    <citation type="submission" date="2016-10" db="EMBL/GenBank/DDBJ databases">
        <authorList>
            <person name="de Groot N.N."/>
        </authorList>
    </citation>
    <scope>NUCLEOTIDE SEQUENCE [LARGE SCALE GENOMIC DNA]</scope>
    <source>
        <strain evidence="6 7">CGMCC 1.7659</strain>
    </source>
</reference>
<dbReference type="AlphaFoldDB" id="A0A1I5AFQ6"/>
<dbReference type="Gene3D" id="3.60.21.10">
    <property type="match status" value="1"/>
</dbReference>
<organism evidence="6 7">
    <name type="scientific">Dokdonella immobilis</name>
    <dbReference type="NCBI Taxonomy" id="578942"/>
    <lineage>
        <taxon>Bacteria</taxon>
        <taxon>Pseudomonadati</taxon>
        <taxon>Pseudomonadota</taxon>
        <taxon>Gammaproteobacteria</taxon>
        <taxon>Lysobacterales</taxon>
        <taxon>Rhodanobacteraceae</taxon>
        <taxon>Dokdonella</taxon>
    </lineage>
</organism>
<dbReference type="GO" id="GO:0016787">
    <property type="term" value="F:hydrolase activity"/>
    <property type="evidence" value="ECO:0007669"/>
    <property type="project" value="UniProtKB-KW"/>
</dbReference>
<dbReference type="Pfam" id="PF00149">
    <property type="entry name" value="Metallophos"/>
    <property type="match status" value="1"/>
</dbReference>
<dbReference type="OrthoDB" id="9811542at2"/>
<keyword evidence="7" id="KW-1185">Reference proteome</keyword>
<dbReference type="InterPro" id="IPR004843">
    <property type="entry name" value="Calcineurin-like_PHP"/>
</dbReference>
<accession>A0A1I5AFQ6</accession>
<evidence type="ECO:0000256" key="1">
    <source>
        <dbReference type="ARBA" id="ARBA00022723"/>
    </source>
</evidence>
<evidence type="ECO:0000256" key="2">
    <source>
        <dbReference type="ARBA" id="ARBA00022801"/>
    </source>
</evidence>
<dbReference type="PANTHER" id="PTHR42988">
    <property type="entry name" value="PHOSPHOHYDROLASE"/>
    <property type="match status" value="1"/>
</dbReference>
<dbReference type="SUPFAM" id="SSF56300">
    <property type="entry name" value="Metallo-dependent phosphatases"/>
    <property type="match status" value="1"/>
</dbReference>
<dbReference type="InterPro" id="IPR050884">
    <property type="entry name" value="CNP_phosphodiesterase-III"/>
</dbReference>
<sequence>MRSFIHMSDTHFGTEDPSVVEALVSLVAAQRPGLVVLSGDVTQRARRGQFEAAQRFLDRLGLPTLVVAGNHDIPLFNLVARWRSPYAGFRRAFGDGLEPVHRAPGLHVVGVDSTTPWRHKDGELDAATIRRACERLEASEPGVVRVVVMHHPLLAITDSDLANLAHGHREALGAFRDCGVDLLLGGHIHLPYVRQAPGPALDPERPLWIVQAGTAVSRRTRDGHPNSVHIVRYDAERCRVVVVEQWDHDASEGRFTLVRCVPMTRDRNARGSLGGATAADV</sequence>
<dbReference type="PANTHER" id="PTHR42988:SF2">
    <property type="entry name" value="CYCLIC NUCLEOTIDE PHOSPHODIESTERASE CBUA0032-RELATED"/>
    <property type="match status" value="1"/>
</dbReference>
<feature type="domain" description="Calcineurin-like phosphoesterase" evidence="5">
    <location>
        <begin position="4"/>
        <end position="190"/>
    </location>
</feature>
<evidence type="ECO:0000256" key="3">
    <source>
        <dbReference type="ARBA" id="ARBA00023004"/>
    </source>
</evidence>